<name>A0A391P0B0_9EUKA</name>
<reference evidence="1 2" key="1">
    <citation type="journal article" date="2018" name="PLoS ONE">
        <title>The draft genome of Kipferlia bialata reveals reductive genome evolution in fornicate parasites.</title>
        <authorList>
            <person name="Tanifuji G."/>
            <person name="Takabayashi S."/>
            <person name="Kume K."/>
            <person name="Takagi M."/>
            <person name="Nakayama T."/>
            <person name="Kamikawa R."/>
            <person name="Inagaki Y."/>
            <person name="Hashimoto T."/>
        </authorList>
    </citation>
    <scope>NUCLEOTIDE SEQUENCE [LARGE SCALE GENOMIC DNA]</scope>
    <source>
        <strain evidence="1">NY0173</strain>
    </source>
</reference>
<comment type="caution">
    <text evidence="1">The sequence shown here is derived from an EMBL/GenBank/DDBJ whole genome shotgun (WGS) entry which is preliminary data.</text>
</comment>
<dbReference type="EMBL" id="BDIP01005641">
    <property type="protein sequence ID" value="GCA63949.1"/>
    <property type="molecule type" value="Genomic_DNA"/>
</dbReference>
<dbReference type="Proteomes" id="UP000265618">
    <property type="component" value="Unassembled WGS sequence"/>
</dbReference>
<accession>A0A391P0B0</accession>
<evidence type="ECO:0000313" key="2">
    <source>
        <dbReference type="Proteomes" id="UP000265618"/>
    </source>
</evidence>
<protein>
    <submittedName>
        <fullName evidence="1">Uncharacterized protein</fullName>
    </submittedName>
</protein>
<sequence>MLLPKFTVSGDHVQVTDDTIVAETSIPTPEVVVEGETAVVVERMRRLVFRTSTHVPRVGYVPILLVFSVL</sequence>
<proteinExistence type="predicted"/>
<evidence type="ECO:0000313" key="1">
    <source>
        <dbReference type="EMBL" id="GCA63949.1"/>
    </source>
</evidence>
<dbReference type="AlphaFoldDB" id="A0A391P0B0"/>
<gene>
    <name evidence="1" type="ORF">KIPB_012615</name>
</gene>
<organism evidence="1 2">
    <name type="scientific">Kipferlia bialata</name>
    <dbReference type="NCBI Taxonomy" id="797122"/>
    <lineage>
        <taxon>Eukaryota</taxon>
        <taxon>Metamonada</taxon>
        <taxon>Carpediemonas-like organisms</taxon>
        <taxon>Kipferlia</taxon>
    </lineage>
</organism>
<keyword evidence="2" id="KW-1185">Reference proteome</keyword>